<dbReference type="AlphaFoldDB" id="A0A109KR76"/>
<evidence type="ECO:0000259" key="2">
    <source>
        <dbReference type="Pfam" id="PF24098"/>
    </source>
</evidence>
<dbReference type="EMBL" id="LCYA01000277">
    <property type="protein sequence ID" value="KWV73896.1"/>
    <property type="molecule type" value="Genomic_DNA"/>
</dbReference>
<dbReference type="InterPro" id="IPR055804">
    <property type="entry name" value="DUF7380"/>
</dbReference>
<proteinExistence type="predicted"/>
<feature type="domain" description="DUF7380" evidence="2">
    <location>
        <begin position="48"/>
        <end position="158"/>
    </location>
</feature>
<dbReference type="InterPro" id="IPR025209">
    <property type="entry name" value="DUF4209"/>
</dbReference>
<evidence type="ECO:0000313" key="3">
    <source>
        <dbReference type="EMBL" id="KWV73896.1"/>
    </source>
</evidence>
<protein>
    <recommendedName>
        <fullName evidence="5">DUF4209 domain-containing protein</fullName>
    </recommendedName>
</protein>
<evidence type="ECO:0008006" key="5">
    <source>
        <dbReference type="Google" id="ProtNLM"/>
    </source>
</evidence>
<dbReference type="RefSeq" id="WP_060765400.1">
    <property type="nucleotide sequence ID" value="NZ_LCYA01000277.1"/>
</dbReference>
<accession>A0A109KR76</accession>
<sequence>MDLKQQEVTSEEFERFFTGFEAENILECHDLAVKLADFAVEPAAFVVQCAATMMLHPSDKRVPFRPLWRTERETSARIGDFNSKAMQALANATPLIKNHELRARLSDLVWLEVRDKEQPKIAVSAYIQSAKRLFEAGRNFPAFARVERALMLVASLRQLTDRSAVYDYMNELLASDELLRSDVNLLRLCWEYRIKDDDFLYAKALETHRHFFDSKQYRIAVSVLEISLKSCHGDKPRSHQILQLIAECHEAEARLHKGSIAASCYMQAIEALERIPGTRSKRDELYKELREAQRDIQHEMGLFSHSFGSLREYAEHAEKVTEGTDVYDSIFRLAFAISKPSDLETLKDTVGSSLDPLLADFGGIHIDHEGMTVAVTPSAAEGEDAQADTAHDWAMQSLRNDHTLEVNARILPALDGIASKYYFHEEILDSFLARNPLVPDGHQEFFSRGLVAGLNGDYLSAVHYLIPQLENSLRYRLKQFEKEPSKRYPDNSQERDGLKALLDEELLIADLGAPLLGNLRAILLDKVYGDMRNHLSHGYVPAHVFKGDAAVMLWWLVLRMVLAPYIKFWEQKYGDNFRDEIRSGRFDFTTSINEN</sequence>
<comment type="caution">
    <text evidence="3">The sequence shown here is derived from an EMBL/GenBank/DDBJ whole genome shotgun (WGS) entry which is preliminary data.</text>
</comment>
<organism evidence="3 4">
    <name type="scientific">Pseudomonas fluorescens</name>
    <dbReference type="NCBI Taxonomy" id="294"/>
    <lineage>
        <taxon>Bacteria</taxon>
        <taxon>Pseudomonadati</taxon>
        <taxon>Pseudomonadota</taxon>
        <taxon>Gammaproteobacteria</taxon>
        <taxon>Pseudomonadales</taxon>
        <taxon>Pseudomonadaceae</taxon>
        <taxon>Pseudomonas</taxon>
    </lineage>
</organism>
<feature type="domain" description="DUF4209" evidence="1">
    <location>
        <begin position="470"/>
        <end position="559"/>
    </location>
</feature>
<dbReference type="PATRIC" id="fig|294.194.peg.6843"/>
<gene>
    <name evidence="3" type="ORF">PFLmoz3_06149</name>
</gene>
<dbReference type="Proteomes" id="UP000061348">
    <property type="component" value="Unassembled WGS sequence"/>
</dbReference>
<reference evidence="3 4" key="1">
    <citation type="submission" date="2015-05" db="EMBL/GenBank/DDBJ databases">
        <title>A genomic and transcriptomic approach to investigate the blue pigment phenotype in Pseudomonas fluorescens.</title>
        <authorList>
            <person name="Andreani N.A."/>
            <person name="Cardazzo B."/>
        </authorList>
    </citation>
    <scope>NUCLEOTIDE SEQUENCE [LARGE SCALE GENOMIC DNA]</scope>
    <source>
        <strain evidence="3 4">Ps_22</strain>
    </source>
</reference>
<evidence type="ECO:0000259" key="1">
    <source>
        <dbReference type="Pfam" id="PF13910"/>
    </source>
</evidence>
<evidence type="ECO:0000313" key="4">
    <source>
        <dbReference type="Proteomes" id="UP000061348"/>
    </source>
</evidence>
<name>A0A109KR76_PSEFL</name>
<dbReference type="Pfam" id="PF13910">
    <property type="entry name" value="DUF4209"/>
    <property type="match status" value="1"/>
</dbReference>
<dbReference type="Pfam" id="PF24098">
    <property type="entry name" value="DUF7380"/>
    <property type="match status" value="1"/>
</dbReference>